<feature type="compositionally biased region" description="Acidic residues" evidence="1">
    <location>
        <begin position="43"/>
        <end position="53"/>
    </location>
</feature>
<dbReference type="Proteomes" id="UP001300763">
    <property type="component" value="Unassembled WGS sequence"/>
</dbReference>
<protein>
    <submittedName>
        <fullName evidence="2">Uncharacterized protein</fullName>
    </submittedName>
</protein>
<comment type="caution">
    <text evidence="2">The sequence shown here is derived from an EMBL/GenBank/DDBJ whole genome shotgun (WGS) entry which is preliminary data.</text>
</comment>
<keyword evidence="3" id="KW-1185">Reference proteome</keyword>
<dbReference type="EMBL" id="JAQZAO010000011">
    <property type="protein sequence ID" value="MDD7968240.1"/>
    <property type="molecule type" value="Genomic_DNA"/>
</dbReference>
<feature type="region of interest" description="Disordered" evidence="1">
    <location>
        <begin position="1"/>
        <end position="53"/>
    </location>
</feature>
<evidence type="ECO:0000313" key="3">
    <source>
        <dbReference type="Proteomes" id="UP001300763"/>
    </source>
</evidence>
<accession>A0ABT5T0L3</accession>
<feature type="compositionally biased region" description="Basic and acidic residues" evidence="1">
    <location>
        <begin position="1"/>
        <end position="18"/>
    </location>
</feature>
<evidence type="ECO:0000256" key="1">
    <source>
        <dbReference type="SAM" id="MobiDB-lite"/>
    </source>
</evidence>
<reference evidence="2 3" key="1">
    <citation type="submission" date="2023-02" db="EMBL/GenBank/DDBJ databases">
        <title>Genome sequencing required for Actinomycetospora new species description.</title>
        <authorList>
            <person name="Saimee Y."/>
            <person name="Duangmal K."/>
        </authorList>
    </citation>
    <scope>NUCLEOTIDE SEQUENCE [LARGE SCALE GENOMIC DNA]</scope>
    <source>
        <strain evidence="2 3">DW7H6</strain>
    </source>
</reference>
<dbReference type="RefSeq" id="WP_274202768.1">
    <property type="nucleotide sequence ID" value="NZ_JAQZAO010000011.1"/>
</dbReference>
<sequence length="53" mass="5868">MDDRRRSPEDSSAQRDEAAPEASSPFTDEDAEQAEREGRDVVDDVEDNADLDG</sequence>
<name>A0ABT5T0L3_9PSEU</name>
<organism evidence="2 3">
    <name type="scientific">Actinomycetospora lemnae</name>
    <dbReference type="NCBI Taxonomy" id="3019891"/>
    <lineage>
        <taxon>Bacteria</taxon>
        <taxon>Bacillati</taxon>
        <taxon>Actinomycetota</taxon>
        <taxon>Actinomycetes</taxon>
        <taxon>Pseudonocardiales</taxon>
        <taxon>Pseudonocardiaceae</taxon>
        <taxon>Actinomycetospora</taxon>
    </lineage>
</organism>
<gene>
    <name evidence="2" type="ORF">PGB27_23085</name>
</gene>
<feature type="compositionally biased region" description="Basic and acidic residues" evidence="1">
    <location>
        <begin position="33"/>
        <end position="42"/>
    </location>
</feature>
<proteinExistence type="predicted"/>
<evidence type="ECO:0000313" key="2">
    <source>
        <dbReference type="EMBL" id="MDD7968240.1"/>
    </source>
</evidence>